<evidence type="ECO:0000313" key="3">
    <source>
        <dbReference type="Proteomes" id="UP001519460"/>
    </source>
</evidence>
<keyword evidence="3" id="KW-1185">Reference proteome</keyword>
<protein>
    <submittedName>
        <fullName evidence="2">Uncharacterized protein</fullName>
    </submittedName>
</protein>
<dbReference type="AlphaFoldDB" id="A0ABD0KA62"/>
<keyword evidence="1" id="KW-0472">Membrane</keyword>
<name>A0ABD0KA62_9CAEN</name>
<feature type="transmembrane region" description="Helical" evidence="1">
    <location>
        <begin position="83"/>
        <end position="103"/>
    </location>
</feature>
<keyword evidence="1" id="KW-0812">Transmembrane</keyword>
<organism evidence="2 3">
    <name type="scientific">Batillaria attramentaria</name>
    <dbReference type="NCBI Taxonomy" id="370345"/>
    <lineage>
        <taxon>Eukaryota</taxon>
        <taxon>Metazoa</taxon>
        <taxon>Spiralia</taxon>
        <taxon>Lophotrochozoa</taxon>
        <taxon>Mollusca</taxon>
        <taxon>Gastropoda</taxon>
        <taxon>Caenogastropoda</taxon>
        <taxon>Sorbeoconcha</taxon>
        <taxon>Cerithioidea</taxon>
        <taxon>Batillariidae</taxon>
        <taxon>Batillaria</taxon>
    </lineage>
</organism>
<keyword evidence="1" id="KW-1133">Transmembrane helix</keyword>
<reference evidence="2 3" key="1">
    <citation type="journal article" date="2023" name="Sci. Data">
        <title>Genome assembly of the Korean intertidal mud-creeper Batillaria attramentaria.</title>
        <authorList>
            <person name="Patra A.K."/>
            <person name="Ho P.T."/>
            <person name="Jun S."/>
            <person name="Lee S.J."/>
            <person name="Kim Y."/>
            <person name="Won Y.J."/>
        </authorList>
    </citation>
    <scope>NUCLEOTIDE SEQUENCE [LARGE SCALE GENOMIC DNA]</scope>
    <source>
        <strain evidence="2">Wonlab-2016</strain>
    </source>
</reference>
<evidence type="ECO:0000256" key="1">
    <source>
        <dbReference type="SAM" id="Phobius"/>
    </source>
</evidence>
<evidence type="ECO:0000313" key="2">
    <source>
        <dbReference type="EMBL" id="KAK7483978.1"/>
    </source>
</evidence>
<dbReference type="EMBL" id="JACVVK020000218">
    <property type="protein sequence ID" value="KAK7483978.1"/>
    <property type="molecule type" value="Genomic_DNA"/>
</dbReference>
<proteinExistence type="predicted"/>
<dbReference type="Proteomes" id="UP001519460">
    <property type="component" value="Unassembled WGS sequence"/>
</dbReference>
<accession>A0ABD0KA62</accession>
<comment type="caution">
    <text evidence="2">The sequence shown here is derived from an EMBL/GenBank/DDBJ whole genome shotgun (WGS) entry which is preliminary data.</text>
</comment>
<gene>
    <name evidence="2" type="ORF">BaRGS_00024862</name>
</gene>
<sequence length="134" mass="15228">MAPPVGSERYIHQPLFFSFFAPFLRHMRRADIGQKAACDQYSSGHCFQGLSIGFVFILSAHESQAFGERQHYKVNMSSADAKYYVEMCFFVDVLVVIFVTLNVSDVLIMMVTPPNTVNEPITEPAYQPTRRPLN</sequence>